<dbReference type="Proteomes" id="UP001595909">
    <property type="component" value="Unassembled WGS sequence"/>
</dbReference>
<keyword evidence="5" id="KW-1185">Reference proteome</keyword>
<feature type="domain" description="EamA" evidence="3">
    <location>
        <begin position="160"/>
        <end position="290"/>
    </location>
</feature>
<keyword evidence="2" id="KW-0812">Transmembrane</keyword>
<gene>
    <name evidence="4" type="ORF">ACFPEL_19855</name>
</gene>
<reference evidence="5" key="1">
    <citation type="journal article" date="2019" name="Int. J. Syst. Evol. Microbiol.">
        <title>The Global Catalogue of Microorganisms (GCM) 10K type strain sequencing project: providing services to taxonomists for standard genome sequencing and annotation.</title>
        <authorList>
            <consortium name="The Broad Institute Genomics Platform"/>
            <consortium name="The Broad Institute Genome Sequencing Center for Infectious Disease"/>
            <person name="Wu L."/>
            <person name="Ma J."/>
        </authorList>
    </citation>
    <scope>NUCLEOTIDE SEQUENCE [LARGE SCALE GENOMIC DNA]</scope>
    <source>
        <strain evidence="5">CCUG 50347</strain>
    </source>
</reference>
<feature type="transmembrane region" description="Helical" evidence="2">
    <location>
        <begin position="128"/>
        <end position="146"/>
    </location>
</feature>
<dbReference type="InterPro" id="IPR000620">
    <property type="entry name" value="EamA_dom"/>
</dbReference>
<feature type="transmembrane region" description="Helical" evidence="2">
    <location>
        <begin position="103"/>
        <end position="122"/>
    </location>
</feature>
<accession>A0ABV9RKC5</accession>
<dbReference type="RefSeq" id="WP_274191300.1">
    <property type="nucleotide sequence ID" value="NZ_BAABHN010000041.1"/>
</dbReference>
<feature type="transmembrane region" description="Helical" evidence="2">
    <location>
        <begin position="185"/>
        <end position="206"/>
    </location>
</feature>
<proteinExistence type="inferred from homology"/>
<evidence type="ECO:0000256" key="1">
    <source>
        <dbReference type="ARBA" id="ARBA00007362"/>
    </source>
</evidence>
<name>A0ABV9RKC5_9PSEU</name>
<feature type="transmembrane region" description="Helical" evidence="2">
    <location>
        <begin position="72"/>
        <end position="91"/>
    </location>
</feature>
<evidence type="ECO:0000313" key="5">
    <source>
        <dbReference type="Proteomes" id="UP001595909"/>
    </source>
</evidence>
<feature type="transmembrane region" description="Helical" evidence="2">
    <location>
        <begin position="45"/>
        <end position="66"/>
    </location>
</feature>
<evidence type="ECO:0000313" key="4">
    <source>
        <dbReference type="EMBL" id="MFC4834678.1"/>
    </source>
</evidence>
<keyword evidence="2" id="KW-1133">Transmembrane helix</keyword>
<feature type="transmembrane region" description="Helical" evidence="2">
    <location>
        <begin position="6"/>
        <end position="33"/>
    </location>
</feature>
<evidence type="ECO:0000256" key="2">
    <source>
        <dbReference type="SAM" id="Phobius"/>
    </source>
</evidence>
<keyword evidence="2" id="KW-0472">Membrane</keyword>
<feature type="transmembrane region" description="Helical" evidence="2">
    <location>
        <begin position="218"/>
        <end position="239"/>
    </location>
</feature>
<comment type="similarity">
    <text evidence="1">Belongs to the EamA transporter family.</text>
</comment>
<feature type="transmembrane region" description="Helical" evidence="2">
    <location>
        <begin position="158"/>
        <end position="179"/>
    </location>
</feature>
<feature type="transmembrane region" description="Helical" evidence="2">
    <location>
        <begin position="245"/>
        <end position="268"/>
    </location>
</feature>
<organism evidence="4 5">
    <name type="scientific">Actinomycetospora chibensis</name>
    <dbReference type="NCBI Taxonomy" id="663606"/>
    <lineage>
        <taxon>Bacteria</taxon>
        <taxon>Bacillati</taxon>
        <taxon>Actinomycetota</taxon>
        <taxon>Actinomycetes</taxon>
        <taxon>Pseudonocardiales</taxon>
        <taxon>Pseudonocardiaceae</taxon>
        <taxon>Actinomycetospora</taxon>
    </lineage>
</organism>
<evidence type="ECO:0000259" key="3">
    <source>
        <dbReference type="Pfam" id="PF00892"/>
    </source>
</evidence>
<comment type="caution">
    <text evidence="4">The sequence shown here is derived from an EMBL/GenBank/DDBJ whole genome shotgun (WGS) entry which is preliminary data.</text>
</comment>
<sequence>MGSAAVLLAGAPTAGVPAFAVAITLVAAVLHAVWNAVAHGISDRLVGFALIGVAYTVIAGAGAFVLGLPPAAAWPAIVASAGLHAVYTLLLWTSYELGDFSQVYPVARGSAPLIVVAIETALGRDLPALQLLGIGVISLGLISLALDGGRPSRASLPALGAALATGVAIAGYTVVDATAVASTPVAVYAVWMFLLQGPLMPAIALARRGRALSAQVRPVALAGLGGGVVSLVAYGLVLVAQTSGATAAIAALRESSIVIGALIGSLFLGERFGRSRVIAAAVVAVGIVLVDL</sequence>
<protein>
    <submittedName>
        <fullName evidence="4">EamA family transporter</fullName>
    </submittedName>
</protein>
<dbReference type="InterPro" id="IPR037185">
    <property type="entry name" value="EmrE-like"/>
</dbReference>
<dbReference type="SUPFAM" id="SSF103481">
    <property type="entry name" value="Multidrug resistance efflux transporter EmrE"/>
    <property type="match status" value="1"/>
</dbReference>
<dbReference type="Pfam" id="PF00892">
    <property type="entry name" value="EamA"/>
    <property type="match status" value="1"/>
</dbReference>
<dbReference type="EMBL" id="JBHSIM010000041">
    <property type="protein sequence ID" value="MFC4834678.1"/>
    <property type="molecule type" value="Genomic_DNA"/>
</dbReference>